<organism evidence="1 2">
    <name type="scientific">Symbiodinium pilosum</name>
    <name type="common">Dinoflagellate</name>
    <dbReference type="NCBI Taxonomy" id="2952"/>
    <lineage>
        <taxon>Eukaryota</taxon>
        <taxon>Sar</taxon>
        <taxon>Alveolata</taxon>
        <taxon>Dinophyceae</taxon>
        <taxon>Suessiales</taxon>
        <taxon>Symbiodiniaceae</taxon>
        <taxon>Symbiodinium</taxon>
    </lineage>
</organism>
<name>A0A812X7J6_SYMPI</name>
<sequence length="124" mass="14139">MRALHRATGEADDQALMQLVLLEHPELGQVDVAGRVFLTLHGHKLYHLERTLCSDRYWARRGRRTAASLASHRRFNNLSPPRVRRSPPMEPPVVLHFNGNGKRLLRGCFAAFRKRLLVNGPRAS</sequence>
<gene>
    <name evidence="1" type="ORF">SPIL2461_LOCUS20046</name>
</gene>
<accession>A0A812X7J6</accession>
<dbReference type="AlphaFoldDB" id="A0A812X7J6"/>
<dbReference type="OrthoDB" id="440956at2759"/>
<proteinExistence type="predicted"/>
<keyword evidence="2" id="KW-1185">Reference proteome</keyword>
<feature type="non-terminal residue" evidence="1">
    <location>
        <position position="124"/>
    </location>
</feature>
<dbReference type="EMBL" id="CAJNIZ010045033">
    <property type="protein sequence ID" value="CAE7708564.1"/>
    <property type="molecule type" value="Genomic_DNA"/>
</dbReference>
<evidence type="ECO:0000313" key="2">
    <source>
        <dbReference type="Proteomes" id="UP000649617"/>
    </source>
</evidence>
<dbReference type="Proteomes" id="UP000649617">
    <property type="component" value="Unassembled WGS sequence"/>
</dbReference>
<protein>
    <submittedName>
        <fullName evidence="1">Uncharacterized protein</fullName>
    </submittedName>
</protein>
<comment type="caution">
    <text evidence="1">The sequence shown here is derived from an EMBL/GenBank/DDBJ whole genome shotgun (WGS) entry which is preliminary data.</text>
</comment>
<reference evidence="1" key="1">
    <citation type="submission" date="2021-02" db="EMBL/GenBank/DDBJ databases">
        <authorList>
            <person name="Dougan E. K."/>
            <person name="Rhodes N."/>
            <person name="Thang M."/>
            <person name="Chan C."/>
        </authorList>
    </citation>
    <scope>NUCLEOTIDE SEQUENCE</scope>
</reference>
<evidence type="ECO:0000313" key="1">
    <source>
        <dbReference type="EMBL" id="CAE7708564.1"/>
    </source>
</evidence>